<evidence type="ECO:0000256" key="1">
    <source>
        <dbReference type="SAM" id="Phobius"/>
    </source>
</evidence>
<accession>A0A2T0WFP2</accession>
<feature type="transmembrane region" description="Helical" evidence="1">
    <location>
        <begin position="6"/>
        <end position="23"/>
    </location>
</feature>
<keyword evidence="3" id="KW-1185">Reference proteome</keyword>
<dbReference type="EMBL" id="PVTR01000012">
    <property type="protein sequence ID" value="PRY85492.1"/>
    <property type="molecule type" value="Genomic_DNA"/>
</dbReference>
<evidence type="ECO:0000313" key="3">
    <source>
        <dbReference type="Proteomes" id="UP000238157"/>
    </source>
</evidence>
<sequence length="158" mass="18197">MDYNTLALLLLIILIIFIPYLIFKKEKINSEGTAGKLFNAYAERLEVNCDIVDIWRDTYGIGFDSKKKTLIYVNVVSNVQSCIGLEDCKEVYLHQSEQTNTNFGKNKVKIEFVYLKIIPDSIHEEAYNIELYNHNLHGLDGELQLGQKWKKIIATHIG</sequence>
<protein>
    <submittedName>
        <fullName evidence="2">Uncharacterized protein</fullName>
    </submittedName>
</protein>
<dbReference type="Proteomes" id="UP000238157">
    <property type="component" value="Unassembled WGS sequence"/>
</dbReference>
<gene>
    <name evidence="2" type="ORF">CLW00_11273</name>
</gene>
<keyword evidence="1" id="KW-0812">Transmembrane</keyword>
<dbReference type="OrthoDB" id="840309at2"/>
<dbReference type="AlphaFoldDB" id="A0A2T0WFP2"/>
<organism evidence="2 3">
    <name type="scientific">Mongoliibacter ruber</name>
    <dbReference type="NCBI Taxonomy" id="1750599"/>
    <lineage>
        <taxon>Bacteria</taxon>
        <taxon>Pseudomonadati</taxon>
        <taxon>Bacteroidota</taxon>
        <taxon>Cytophagia</taxon>
        <taxon>Cytophagales</taxon>
        <taxon>Cyclobacteriaceae</taxon>
        <taxon>Mongoliibacter</taxon>
    </lineage>
</organism>
<keyword evidence="1" id="KW-1133">Transmembrane helix</keyword>
<name>A0A2T0WFP2_9BACT</name>
<proteinExistence type="predicted"/>
<evidence type="ECO:0000313" key="2">
    <source>
        <dbReference type="EMBL" id="PRY85492.1"/>
    </source>
</evidence>
<dbReference type="RefSeq" id="WP_106135026.1">
    <property type="nucleotide sequence ID" value="NZ_PVTR01000012.1"/>
</dbReference>
<reference evidence="2 3" key="1">
    <citation type="submission" date="2018-03" db="EMBL/GenBank/DDBJ databases">
        <title>Genomic Encyclopedia of Archaeal and Bacterial Type Strains, Phase II (KMG-II): from individual species to whole genera.</title>
        <authorList>
            <person name="Goeker M."/>
        </authorList>
    </citation>
    <scope>NUCLEOTIDE SEQUENCE [LARGE SCALE GENOMIC DNA]</scope>
    <source>
        <strain evidence="2 3">DSM 27929</strain>
    </source>
</reference>
<comment type="caution">
    <text evidence="2">The sequence shown here is derived from an EMBL/GenBank/DDBJ whole genome shotgun (WGS) entry which is preliminary data.</text>
</comment>
<keyword evidence="1" id="KW-0472">Membrane</keyword>